<dbReference type="GO" id="GO:0043953">
    <property type="term" value="P:protein transport by the Tat complex"/>
    <property type="evidence" value="ECO:0007669"/>
    <property type="project" value="UniProtKB-UniRule"/>
</dbReference>
<evidence type="ECO:0000256" key="2">
    <source>
        <dbReference type="ARBA" id="ARBA00022692"/>
    </source>
</evidence>
<dbReference type="AlphaFoldDB" id="A0A0V8RVX3"/>
<dbReference type="PRINTS" id="PR01840">
    <property type="entry name" value="TATCFAMILY"/>
</dbReference>
<comment type="similarity">
    <text evidence="5">Belongs to the TatC family.</text>
</comment>
<evidence type="ECO:0000256" key="1">
    <source>
        <dbReference type="ARBA" id="ARBA00004141"/>
    </source>
</evidence>
<feature type="transmembrane region" description="Helical" evidence="5">
    <location>
        <begin position="224"/>
        <end position="240"/>
    </location>
</feature>
<comment type="caution">
    <text evidence="6">The sequence shown here is derived from an EMBL/GenBank/DDBJ whole genome shotgun (WGS) entry which is preliminary data.</text>
</comment>
<evidence type="ECO:0000313" key="6">
    <source>
        <dbReference type="EMBL" id="KSW12192.1"/>
    </source>
</evidence>
<keyword evidence="5" id="KW-1003">Cell membrane</keyword>
<keyword evidence="4 5" id="KW-0472">Membrane</keyword>
<dbReference type="InterPro" id="IPR002033">
    <property type="entry name" value="TatC"/>
</dbReference>
<feature type="transmembrane region" description="Helical" evidence="5">
    <location>
        <begin position="95"/>
        <end position="114"/>
    </location>
</feature>
<proteinExistence type="inferred from homology"/>
<comment type="subunit">
    <text evidence="5">Forms a complex with TatA.</text>
</comment>
<dbReference type="OrthoDB" id="15305at2157"/>
<sequence length="286" mass="31233">MAEPRPPGDREATIWEHLEELAVRLRRIVIAFIVSAAVFSALPAGGHGGSLYVPLISRLPVIIFSHAVPSQIKAFDGKVYNVTIIPSHTFESIDIIMYSAMLLGAIGAAPVAAREIWAYVEPALYPHEKAFARKFVALFVAAFIFGVVFAIYIVAPLIITMMLKMYPFFVPPSYGLIITVNISDTVDFTLKLAVAFGLLFELPLVVYLLLAYGIIDPEMINKDTLKYILLGSMIVGAIISPDPSGLGMVLIGISLYLPMHIAITLGKKKGLERRALEEIKALASYA</sequence>
<dbReference type="RefSeq" id="WP_058370873.1">
    <property type="nucleotide sequence ID" value="NZ_LNTB01000001.1"/>
</dbReference>
<keyword evidence="5" id="KW-0653">Protein transport</keyword>
<name>A0A0V8RVX3_PYROC</name>
<dbReference type="Proteomes" id="UP000053352">
    <property type="component" value="Unassembled WGS sequence"/>
</dbReference>
<protein>
    <recommendedName>
        <fullName evidence="5">Sec-independent protein translocase protein TatC</fullName>
    </recommendedName>
</protein>
<dbReference type="HAMAP" id="MF_00902">
    <property type="entry name" value="TatC"/>
    <property type="match status" value="1"/>
</dbReference>
<reference evidence="6 7" key="1">
    <citation type="submission" date="2015-11" db="EMBL/GenBank/DDBJ databases">
        <title>Genome sequence of Pyrodictium occultum PL-19, a marine hyperthermophilic archaeon isolated from Volcano, Italy.</title>
        <authorList>
            <person name="Utturkar S."/>
            <person name="Huber H."/>
            <person name="Leptihn S."/>
            <person name="Brown S."/>
            <person name="Stetter K.O."/>
            <person name="Podar M."/>
        </authorList>
    </citation>
    <scope>NUCLEOTIDE SEQUENCE [LARGE SCALE GENOMIC DNA]</scope>
    <source>
        <strain evidence="6 7">PL-19</strain>
    </source>
</reference>
<accession>A0A0V8RVX3</accession>
<feature type="transmembrane region" description="Helical" evidence="5">
    <location>
        <begin position="135"/>
        <end position="159"/>
    </location>
</feature>
<feature type="transmembrane region" description="Helical" evidence="5">
    <location>
        <begin position="28"/>
        <end position="46"/>
    </location>
</feature>
<dbReference type="GO" id="GO:0033281">
    <property type="term" value="C:TAT protein transport complex"/>
    <property type="evidence" value="ECO:0007669"/>
    <property type="project" value="UniProtKB-UniRule"/>
</dbReference>
<evidence type="ECO:0000256" key="5">
    <source>
        <dbReference type="HAMAP-Rule" id="MF_00902"/>
    </source>
</evidence>
<keyword evidence="5" id="KW-0813">Transport</keyword>
<gene>
    <name evidence="5" type="primary">tatC</name>
    <name evidence="6" type="ORF">CF15_05375</name>
</gene>
<comment type="caution">
    <text evidence="5">Lacks conserved residue(s) required for the propagation of feature annotation.</text>
</comment>
<keyword evidence="7" id="KW-1185">Reference proteome</keyword>
<dbReference type="PANTHER" id="PTHR30371">
    <property type="entry name" value="SEC-INDEPENDENT PROTEIN TRANSLOCASE PROTEIN TATC"/>
    <property type="match status" value="1"/>
</dbReference>
<feature type="transmembrane region" description="Helical" evidence="5">
    <location>
        <begin position="192"/>
        <end position="212"/>
    </location>
</feature>
<dbReference type="GO" id="GO:0065002">
    <property type="term" value="P:intracellular protein transmembrane transport"/>
    <property type="evidence" value="ECO:0007669"/>
    <property type="project" value="TreeGrafter"/>
</dbReference>
<dbReference type="PANTHER" id="PTHR30371:SF0">
    <property type="entry name" value="SEC-INDEPENDENT PROTEIN TRANSLOCASE PROTEIN TATC, CHLOROPLASTIC-RELATED"/>
    <property type="match status" value="1"/>
</dbReference>
<dbReference type="STRING" id="2309.CF15_05375"/>
<dbReference type="EMBL" id="LNTB01000001">
    <property type="protein sequence ID" value="KSW12192.1"/>
    <property type="molecule type" value="Genomic_DNA"/>
</dbReference>
<keyword evidence="2 5" id="KW-0812">Transmembrane</keyword>
<evidence type="ECO:0000313" key="7">
    <source>
        <dbReference type="Proteomes" id="UP000053352"/>
    </source>
</evidence>
<evidence type="ECO:0000256" key="4">
    <source>
        <dbReference type="ARBA" id="ARBA00023136"/>
    </source>
</evidence>
<dbReference type="Pfam" id="PF00902">
    <property type="entry name" value="TatC"/>
    <property type="match status" value="1"/>
</dbReference>
<dbReference type="GO" id="GO:0009977">
    <property type="term" value="F:proton motive force dependent protein transmembrane transporter activity"/>
    <property type="evidence" value="ECO:0007669"/>
    <property type="project" value="TreeGrafter"/>
</dbReference>
<comment type="function">
    <text evidence="5">Part of the twin-arginine translocation (Tat) system that transports large folded proteins containing a characteristic twin-arginine motif in their signal peptide across membranes.</text>
</comment>
<keyword evidence="5" id="KW-0811">Translocation</keyword>
<organism evidence="6 7">
    <name type="scientific">Pyrodictium occultum</name>
    <dbReference type="NCBI Taxonomy" id="2309"/>
    <lineage>
        <taxon>Archaea</taxon>
        <taxon>Thermoproteota</taxon>
        <taxon>Thermoprotei</taxon>
        <taxon>Desulfurococcales</taxon>
        <taxon>Pyrodictiaceae</taxon>
        <taxon>Pyrodictium</taxon>
    </lineage>
</organism>
<comment type="subcellular location">
    <subcellularLocation>
        <location evidence="5">Cell membrane</location>
        <topology evidence="5">Multi-pass membrane protein</topology>
    </subcellularLocation>
    <subcellularLocation>
        <location evidence="1">Membrane</location>
        <topology evidence="1">Multi-pass membrane protein</topology>
    </subcellularLocation>
</comment>
<evidence type="ECO:0000256" key="3">
    <source>
        <dbReference type="ARBA" id="ARBA00022989"/>
    </source>
</evidence>
<keyword evidence="3 5" id="KW-1133">Transmembrane helix</keyword>